<accession>A0A1W0WKR9</accession>
<protein>
    <recommendedName>
        <fullName evidence="4">PPIase cyclophilin-type domain-containing protein</fullName>
    </recommendedName>
</protein>
<sequence>MTLLASVVLGSVFALASAVLPANYVTLTAEEKQALQWNQVLATRYNLSELPSTFPQPTDNLTLLGMPEYLAQIFIHTGDEMPAGRSRMLISPFAVVCKMEYRTFKNSTTRYTGLFHTGGIGLIRISLDAIYGPPLGSLFSPTAVLKIYIPGKISRNLHHIKDLVGQGNNHNFFLTREQHHTIQSLPGDALSRPVNPYTLGLFEQASVNGDGTNVSGVIVAPWEHRLQPHAGLATPSDSTNDFRLDLIGVLKAGTVVYDVHARQSENSTVKELIGEIVLQSECVPSKYGDEGVFFRQSAQQWRAPHHNRF</sequence>
<feature type="signal peptide" evidence="1">
    <location>
        <begin position="1"/>
        <end position="18"/>
    </location>
</feature>
<feature type="chain" id="PRO_5012484055" description="PPIase cyclophilin-type domain-containing protein" evidence="1">
    <location>
        <begin position="19"/>
        <end position="309"/>
    </location>
</feature>
<dbReference type="Proteomes" id="UP000192578">
    <property type="component" value="Unassembled WGS sequence"/>
</dbReference>
<reference evidence="3" key="1">
    <citation type="submission" date="2017-01" db="EMBL/GenBank/DDBJ databases">
        <title>Comparative genomics of anhydrobiosis in the tardigrade Hypsibius dujardini.</title>
        <authorList>
            <person name="Yoshida Y."/>
            <person name="Koutsovoulos G."/>
            <person name="Laetsch D."/>
            <person name="Stevens L."/>
            <person name="Kumar S."/>
            <person name="Horikawa D."/>
            <person name="Ishino K."/>
            <person name="Komine S."/>
            <person name="Tomita M."/>
            <person name="Blaxter M."/>
            <person name="Arakawa K."/>
        </authorList>
    </citation>
    <scope>NUCLEOTIDE SEQUENCE [LARGE SCALE GENOMIC DNA]</scope>
    <source>
        <strain evidence="3">Z151</strain>
    </source>
</reference>
<evidence type="ECO:0000313" key="2">
    <source>
        <dbReference type="EMBL" id="OQV15804.1"/>
    </source>
</evidence>
<gene>
    <name evidence="2" type="ORF">BV898_10056</name>
</gene>
<comment type="caution">
    <text evidence="2">The sequence shown here is derived from an EMBL/GenBank/DDBJ whole genome shotgun (WGS) entry which is preliminary data.</text>
</comment>
<keyword evidence="3" id="KW-1185">Reference proteome</keyword>
<evidence type="ECO:0000313" key="3">
    <source>
        <dbReference type="Proteomes" id="UP000192578"/>
    </source>
</evidence>
<evidence type="ECO:0000256" key="1">
    <source>
        <dbReference type="SAM" id="SignalP"/>
    </source>
</evidence>
<name>A0A1W0WKR9_HYPEX</name>
<organism evidence="2 3">
    <name type="scientific">Hypsibius exemplaris</name>
    <name type="common">Freshwater tardigrade</name>
    <dbReference type="NCBI Taxonomy" id="2072580"/>
    <lineage>
        <taxon>Eukaryota</taxon>
        <taxon>Metazoa</taxon>
        <taxon>Ecdysozoa</taxon>
        <taxon>Tardigrada</taxon>
        <taxon>Eutardigrada</taxon>
        <taxon>Parachela</taxon>
        <taxon>Hypsibioidea</taxon>
        <taxon>Hypsibiidae</taxon>
        <taxon>Hypsibius</taxon>
    </lineage>
</organism>
<keyword evidence="1" id="KW-0732">Signal</keyword>
<proteinExistence type="predicted"/>
<dbReference type="AlphaFoldDB" id="A0A1W0WKR9"/>
<dbReference type="EMBL" id="MTYJ01000082">
    <property type="protein sequence ID" value="OQV15804.1"/>
    <property type="molecule type" value="Genomic_DNA"/>
</dbReference>
<evidence type="ECO:0008006" key="4">
    <source>
        <dbReference type="Google" id="ProtNLM"/>
    </source>
</evidence>